<keyword evidence="3" id="KW-1185">Reference proteome</keyword>
<evidence type="ECO:0000313" key="3">
    <source>
        <dbReference type="Proteomes" id="UP000605568"/>
    </source>
</evidence>
<reference evidence="3" key="1">
    <citation type="journal article" date="2019" name="Int. J. Syst. Evol. Microbiol.">
        <title>The Global Catalogue of Microorganisms (GCM) 10K type strain sequencing project: providing services to taxonomists for standard genome sequencing and annotation.</title>
        <authorList>
            <consortium name="The Broad Institute Genomics Platform"/>
            <consortium name="The Broad Institute Genome Sequencing Center for Infectious Disease"/>
            <person name="Wu L."/>
            <person name="Ma J."/>
        </authorList>
    </citation>
    <scope>NUCLEOTIDE SEQUENCE [LARGE SCALE GENOMIC DNA]</scope>
    <source>
        <strain evidence="3">CGMCC 4.7367</strain>
    </source>
</reference>
<evidence type="ECO:0000313" key="2">
    <source>
        <dbReference type="EMBL" id="GHH58179.1"/>
    </source>
</evidence>
<accession>A0ABQ3MTA9</accession>
<sequence length="59" mass="6084">MPVPVPLGEAEGEPPATNANGEAEASLPNNKANGEAEAPRPPTAMAKPRRVNLVRLVSV</sequence>
<evidence type="ECO:0000256" key="1">
    <source>
        <dbReference type="SAM" id="MobiDB-lite"/>
    </source>
</evidence>
<protein>
    <submittedName>
        <fullName evidence="2">Uncharacterized protein</fullName>
    </submittedName>
</protein>
<dbReference type="EMBL" id="BNAR01000019">
    <property type="protein sequence ID" value="GHH58179.1"/>
    <property type="molecule type" value="Genomic_DNA"/>
</dbReference>
<comment type="caution">
    <text evidence="2">The sequence shown here is derived from an EMBL/GenBank/DDBJ whole genome shotgun (WGS) entry which is preliminary data.</text>
</comment>
<dbReference type="Proteomes" id="UP000605568">
    <property type="component" value="Unassembled WGS sequence"/>
</dbReference>
<name>A0ABQ3MTA9_9PSEU</name>
<proteinExistence type="predicted"/>
<organism evidence="2 3">
    <name type="scientific">Lentzea cavernae</name>
    <dbReference type="NCBI Taxonomy" id="2020703"/>
    <lineage>
        <taxon>Bacteria</taxon>
        <taxon>Bacillati</taxon>
        <taxon>Actinomycetota</taxon>
        <taxon>Actinomycetes</taxon>
        <taxon>Pseudonocardiales</taxon>
        <taxon>Pseudonocardiaceae</taxon>
        <taxon>Lentzea</taxon>
    </lineage>
</organism>
<gene>
    <name evidence="2" type="ORF">GCM10017774_79060</name>
</gene>
<feature type="region of interest" description="Disordered" evidence="1">
    <location>
        <begin position="1"/>
        <end position="59"/>
    </location>
</feature>